<dbReference type="SUPFAM" id="SSF56235">
    <property type="entry name" value="N-terminal nucleophile aminohydrolases (Ntn hydrolases)"/>
    <property type="match status" value="1"/>
</dbReference>
<proteinExistence type="predicted"/>
<dbReference type="AlphaFoldDB" id="A0A135I972"/>
<dbReference type="PROSITE" id="PS51278">
    <property type="entry name" value="GATASE_TYPE_2"/>
    <property type="match status" value="1"/>
</dbReference>
<gene>
    <name evidence="3" type="ORF">ATN88_18845</name>
</gene>
<keyword evidence="3" id="KW-0808">Transferase</keyword>
<keyword evidence="4" id="KW-1185">Reference proteome</keyword>
<name>A0A135I972_9GAMM</name>
<evidence type="ECO:0000313" key="4">
    <source>
        <dbReference type="Proteomes" id="UP000070529"/>
    </source>
</evidence>
<reference evidence="3 4" key="1">
    <citation type="submission" date="2015-11" db="EMBL/GenBank/DDBJ databases">
        <title>Genomic Taxonomy of the Vibrionaceae.</title>
        <authorList>
            <person name="Gomez-Gil B."/>
            <person name="Enciso-Ibarra J."/>
        </authorList>
    </citation>
    <scope>NUCLEOTIDE SEQUENCE [LARGE SCALE GENOMIC DNA]</scope>
    <source>
        <strain evidence="3 4">CAIM 912</strain>
    </source>
</reference>
<comment type="caution">
    <text evidence="3">The sequence shown here is derived from an EMBL/GenBank/DDBJ whole genome shotgun (WGS) entry which is preliminary data.</text>
</comment>
<dbReference type="Gene3D" id="3.60.20.10">
    <property type="entry name" value="Glutamine Phosphoribosylpyrophosphate, subunit 1, domain 1"/>
    <property type="match status" value="1"/>
</dbReference>
<dbReference type="Proteomes" id="UP000070529">
    <property type="component" value="Unassembled WGS sequence"/>
</dbReference>
<dbReference type="InterPro" id="IPR052373">
    <property type="entry name" value="Gamma-glu_amide_hydrolase"/>
</dbReference>
<feature type="domain" description="Glutamine amidotransferase type-2" evidence="2">
    <location>
        <begin position="2"/>
        <end position="260"/>
    </location>
</feature>
<dbReference type="PANTHER" id="PTHR43187:SF1">
    <property type="entry name" value="GLUTAMINE AMIDOTRANSFERASE DUG3-RELATED"/>
    <property type="match status" value="1"/>
</dbReference>
<dbReference type="STRING" id="294935.ATN88_18845"/>
<dbReference type="OrthoDB" id="9804310at2"/>
<evidence type="ECO:0000256" key="1">
    <source>
        <dbReference type="ARBA" id="ARBA00022962"/>
    </source>
</evidence>
<dbReference type="InterPro" id="IPR017932">
    <property type="entry name" value="GATase_2_dom"/>
</dbReference>
<sequence>MCRWLAYQGKPCFLEEMLLQPNHSLVLQSMEATKAVTAVNADGFGAAWYGEKTSPALYREVLPAWSDANLRSIAEHTKSHRFMAHVRASTGTNTSRENCHPFNVENWLFMHNGQIPEFESVRFNLERQLEERFYLKRTGTTDSELIFLLLLQYGLETNPRYALKRVFSDIEAEIRARGVNDPFKASLCISNGLQFWGLRYASYGPPPTMFYKQVDSGVVLASEPYEMEREGWQAIPSQSLVELVGESVEITRFSLEERAA</sequence>
<accession>A0A135I972</accession>
<dbReference type="CDD" id="cd01908">
    <property type="entry name" value="YafJ"/>
    <property type="match status" value="1"/>
</dbReference>
<evidence type="ECO:0000313" key="3">
    <source>
        <dbReference type="EMBL" id="KXF82005.1"/>
    </source>
</evidence>
<dbReference type="EMBL" id="LNTY01000032">
    <property type="protein sequence ID" value="KXF82005.1"/>
    <property type="molecule type" value="Genomic_DNA"/>
</dbReference>
<dbReference type="Pfam" id="PF13230">
    <property type="entry name" value="GATase_4"/>
    <property type="match status" value="1"/>
</dbReference>
<dbReference type="InterPro" id="IPR026869">
    <property type="entry name" value="EgtC-like"/>
</dbReference>
<organism evidence="3 4">
    <name type="scientific">Enterovibrio coralii</name>
    <dbReference type="NCBI Taxonomy" id="294935"/>
    <lineage>
        <taxon>Bacteria</taxon>
        <taxon>Pseudomonadati</taxon>
        <taxon>Pseudomonadota</taxon>
        <taxon>Gammaproteobacteria</taxon>
        <taxon>Vibrionales</taxon>
        <taxon>Vibrionaceae</taxon>
        <taxon>Enterovibrio</taxon>
    </lineage>
</organism>
<dbReference type="GO" id="GO:0016740">
    <property type="term" value="F:transferase activity"/>
    <property type="evidence" value="ECO:0007669"/>
    <property type="project" value="UniProtKB-KW"/>
</dbReference>
<evidence type="ECO:0000259" key="2">
    <source>
        <dbReference type="PROSITE" id="PS51278"/>
    </source>
</evidence>
<dbReference type="RefSeq" id="WP_067415244.1">
    <property type="nucleotide sequence ID" value="NZ_LNTY01000032.1"/>
</dbReference>
<dbReference type="InterPro" id="IPR029055">
    <property type="entry name" value="Ntn_hydrolases_N"/>
</dbReference>
<keyword evidence="1 3" id="KW-0315">Glutamine amidotransferase</keyword>
<dbReference type="PANTHER" id="PTHR43187">
    <property type="entry name" value="GLUTAMINE AMIDOTRANSFERASE DUG3-RELATED"/>
    <property type="match status" value="1"/>
</dbReference>
<protein>
    <submittedName>
        <fullName evidence="3">Class II glutamine amidotransferase</fullName>
    </submittedName>
</protein>